<dbReference type="Pfam" id="PF19196">
    <property type="entry name" value="DUF5871"/>
    <property type="match status" value="1"/>
</dbReference>
<feature type="region of interest" description="Disordered" evidence="1">
    <location>
        <begin position="285"/>
        <end position="321"/>
    </location>
</feature>
<organism evidence="2">
    <name type="scientific">viral metagenome</name>
    <dbReference type="NCBI Taxonomy" id="1070528"/>
    <lineage>
        <taxon>unclassified sequences</taxon>
        <taxon>metagenomes</taxon>
        <taxon>organismal metagenomes</taxon>
    </lineage>
</organism>
<sequence length="415" mass="47382">MEYNSSANICTTYDNYDFSKIVLTDPELLHGGSFFTKLNVDSSMFYVQTPKCLSKQGIIITAGKKSYIDLMFSNEHSEFIGFIENLEKACIEKIYSKRNSWFTNDIDQSDIENAFTSALRSFKSGKYYLLRANIASSKNMLKMPTCFVFDENEKQLTLEDIKQEQDVITVLEIQGIKFTSKSFQFEIVMRQVLLLSDKPVFQECVIKRSHLVTTVASKDTIMTTSQVSQNSNVQDNLLVDNTTLPILNNIKIEEPNNAKPVPATPMLLSLAKKSVDIKNDEDVEMDGEYDNENGNVHKQPMKQSDDENKQGTLEKDSLKQKIPEFTDMTELMDADLEIKTDECVKIKPANDIYYELYRVAKEKARAARKMAFDAYLEVKKIKKTYMLDDSDSDFSNSSESEKSEDSDNSDESEDE</sequence>
<evidence type="ECO:0000256" key="1">
    <source>
        <dbReference type="SAM" id="MobiDB-lite"/>
    </source>
</evidence>
<proteinExistence type="predicted"/>
<dbReference type="EMBL" id="MN738957">
    <property type="protein sequence ID" value="QHT33088.1"/>
    <property type="molecule type" value="Genomic_DNA"/>
</dbReference>
<dbReference type="AlphaFoldDB" id="A0A6C0EVQ3"/>
<evidence type="ECO:0000313" key="2">
    <source>
        <dbReference type="EMBL" id="QHT33088.1"/>
    </source>
</evidence>
<feature type="compositionally biased region" description="Basic and acidic residues" evidence="1">
    <location>
        <begin position="303"/>
        <end position="321"/>
    </location>
</feature>
<reference evidence="2" key="1">
    <citation type="journal article" date="2020" name="Nature">
        <title>Giant virus diversity and host interactions through global metagenomics.</title>
        <authorList>
            <person name="Schulz F."/>
            <person name="Roux S."/>
            <person name="Paez-Espino D."/>
            <person name="Jungbluth S."/>
            <person name="Walsh D.A."/>
            <person name="Denef V.J."/>
            <person name="McMahon K.D."/>
            <person name="Konstantinidis K.T."/>
            <person name="Eloe-Fadrosh E.A."/>
            <person name="Kyrpides N.C."/>
            <person name="Woyke T."/>
        </authorList>
    </citation>
    <scope>NUCLEOTIDE SEQUENCE</scope>
    <source>
        <strain evidence="2">GVMAG-M-3300009161-34</strain>
    </source>
</reference>
<feature type="compositionally biased region" description="Acidic residues" evidence="1">
    <location>
        <begin position="406"/>
        <end position="415"/>
    </location>
</feature>
<dbReference type="InterPro" id="IPR043804">
    <property type="entry name" value="DUF5871"/>
</dbReference>
<name>A0A6C0EVQ3_9ZZZZ</name>
<accession>A0A6C0EVQ3</accession>
<protein>
    <submittedName>
        <fullName evidence="2">Uncharacterized protein</fullName>
    </submittedName>
</protein>
<feature type="region of interest" description="Disordered" evidence="1">
    <location>
        <begin position="388"/>
        <end position="415"/>
    </location>
</feature>